<evidence type="ECO:0000313" key="1">
    <source>
        <dbReference type="EMBL" id="HIV09376.1"/>
    </source>
</evidence>
<sequence length="167" mass="18242">MLESLIVLVVLLAAFHFLYDFAYAAVARTLLENGAASAARADAVGLNDFQQAKSLRVGMIPVSGRRLVPDGGRHVAGAGGELALVRTYLQARDWAEADGILDYERWEGLSHTVRRDGGLSRVEATFRAPVGMPWRLGALFGYAPWDGTRALRADWAVEDHASLYLSR</sequence>
<comment type="caution">
    <text evidence="1">The sequence shown here is derived from an EMBL/GenBank/DDBJ whole genome shotgun (WGS) entry which is preliminary data.</text>
</comment>
<evidence type="ECO:0000313" key="2">
    <source>
        <dbReference type="Proteomes" id="UP000886845"/>
    </source>
</evidence>
<protein>
    <submittedName>
        <fullName evidence="1">Uncharacterized protein</fullName>
    </submittedName>
</protein>
<accession>A0A9D1NMH1</accession>
<organism evidence="1 2">
    <name type="scientific">Candidatus Spyradenecus faecavium</name>
    <dbReference type="NCBI Taxonomy" id="2840947"/>
    <lineage>
        <taxon>Bacteria</taxon>
        <taxon>Pseudomonadati</taxon>
        <taxon>Lentisphaerota</taxon>
        <taxon>Lentisphaeria</taxon>
        <taxon>Lentisphaerales</taxon>
        <taxon>Lentisphaeraceae</taxon>
        <taxon>Lentisphaeraceae incertae sedis</taxon>
        <taxon>Candidatus Spyradenecus</taxon>
    </lineage>
</organism>
<dbReference type="AlphaFoldDB" id="A0A9D1NMH1"/>
<dbReference type="EMBL" id="DVOR01000146">
    <property type="protein sequence ID" value="HIV09376.1"/>
    <property type="molecule type" value="Genomic_DNA"/>
</dbReference>
<name>A0A9D1NMH1_9BACT</name>
<gene>
    <name evidence="1" type="ORF">IAC79_04605</name>
</gene>
<dbReference type="Proteomes" id="UP000886845">
    <property type="component" value="Unassembled WGS sequence"/>
</dbReference>
<proteinExistence type="predicted"/>
<reference evidence="1" key="1">
    <citation type="submission" date="2020-10" db="EMBL/GenBank/DDBJ databases">
        <authorList>
            <person name="Gilroy R."/>
        </authorList>
    </citation>
    <scope>NUCLEOTIDE SEQUENCE</scope>
    <source>
        <strain evidence="1">35461</strain>
    </source>
</reference>
<reference evidence="1" key="2">
    <citation type="journal article" date="2021" name="PeerJ">
        <title>Extensive microbial diversity within the chicken gut microbiome revealed by metagenomics and culture.</title>
        <authorList>
            <person name="Gilroy R."/>
            <person name="Ravi A."/>
            <person name="Getino M."/>
            <person name="Pursley I."/>
            <person name="Horton D.L."/>
            <person name="Alikhan N.F."/>
            <person name="Baker D."/>
            <person name="Gharbi K."/>
            <person name="Hall N."/>
            <person name="Watson M."/>
            <person name="Adriaenssens E.M."/>
            <person name="Foster-Nyarko E."/>
            <person name="Jarju S."/>
            <person name="Secka A."/>
            <person name="Antonio M."/>
            <person name="Oren A."/>
            <person name="Chaudhuri R.R."/>
            <person name="La Ragione R."/>
            <person name="Hildebrand F."/>
            <person name="Pallen M.J."/>
        </authorList>
    </citation>
    <scope>NUCLEOTIDE SEQUENCE</scope>
    <source>
        <strain evidence="1">35461</strain>
    </source>
</reference>